<name>A0A5B0KMH4_9PROT</name>
<dbReference type="EMBL" id="VEWN01000017">
    <property type="protein sequence ID" value="KAA1053145.1"/>
    <property type="molecule type" value="Genomic_DNA"/>
</dbReference>
<accession>A0A5B0KMH4</accession>
<organism evidence="1 2">
    <name type="scientific">Azospirillum argentinense</name>
    <dbReference type="NCBI Taxonomy" id="2970906"/>
    <lineage>
        <taxon>Bacteria</taxon>
        <taxon>Pseudomonadati</taxon>
        <taxon>Pseudomonadota</taxon>
        <taxon>Alphaproteobacteria</taxon>
        <taxon>Rhodospirillales</taxon>
        <taxon>Azospirillaceae</taxon>
        <taxon>Azospirillum</taxon>
    </lineage>
</organism>
<evidence type="ECO:0000313" key="2">
    <source>
        <dbReference type="Proteomes" id="UP000325333"/>
    </source>
</evidence>
<protein>
    <submittedName>
        <fullName evidence="1">Uncharacterized protein</fullName>
    </submittedName>
</protein>
<dbReference type="AlphaFoldDB" id="A0A5B0KMH4"/>
<sequence length="93" mass="10553">MSETIVRVTRVIEISPDGVEVDVTHELEGEALEYIKSAREGFGLSDDEIEQDLIAHFACMSHPYCCDDVEIIGDTVRLYAFDLSDEEDWRSLL</sequence>
<dbReference type="RefSeq" id="WP_149651313.1">
    <property type="nucleotide sequence ID" value="NZ_VEWN01000017.1"/>
</dbReference>
<dbReference type="Proteomes" id="UP000325333">
    <property type="component" value="Unassembled WGS sequence"/>
</dbReference>
<comment type="caution">
    <text evidence="1">The sequence shown here is derived from an EMBL/GenBank/DDBJ whole genome shotgun (WGS) entry which is preliminary data.</text>
</comment>
<reference evidence="1 2" key="1">
    <citation type="submission" date="2019-07" db="EMBL/GenBank/DDBJ databases">
        <title>Genome sequencing of the stress-tolerant strain Azospirillum brasilense Az19.</title>
        <authorList>
            <person name="Maroniche G.A."/>
            <person name="Garcia J.E."/>
            <person name="Pagnussat L."/>
            <person name="Amenta M."/>
            <person name="Creus C.M."/>
        </authorList>
    </citation>
    <scope>NUCLEOTIDE SEQUENCE [LARGE SCALE GENOMIC DNA]</scope>
    <source>
        <strain evidence="1 2">Az19</strain>
    </source>
</reference>
<gene>
    <name evidence="1" type="ORF">FH063_003064</name>
</gene>
<proteinExistence type="predicted"/>
<evidence type="ECO:0000313" key="1">
    <source>
        <dbReference type="EMBL" id="KAA1053145.1"/>
    </source>
</evidence>